<sequence length="420" mass="48697">MKYRAYNAKSFKQIEQVKTYMKPEDIKEIEIASLVFPFKVNNYVVTLIDWQNYKDDPIFRLVFPQMEMLKPEHKEKLLKALDDEDKLQKTIYDIRMSLNPHPAGQQANIPEINGKKLEGSQHKYKETILFFPKQGQTCHAYCTFCFRWPQFTGIDELKFASKEVEVLIEYIKAHPTITDLLFTGGDPLVMSSKLLRAYIEPILKAKIPHLKNIRFGSKVLGFWPYRFVSDSDSEDLLNLFREIVDSGYHLAFMAHFNHYKELEGEILEKAVRNIRKTGAIIRTQAPVLRHINASSEVWEKMWKRQVALGMIPYYMFMPRDTGAKHYFELPLYEAWKIYKGAISKVSGLARTVRGPSMSATPGKVAVVGVNEINGEKVFVLNMLQAKNPELVDIPFFAKFDEKATWIDELKPAFADKFIFD</sequence>
<keyword evidence="6" id="KW-0479">Metal-binding</keyword>
<dbReference type="AlphaFoldDB" id="A0AAJ4UYP8"/>
<dbReference type="EMBL" id="CP027432">
    <property type="protein sequence ID" value="QCI28108.1"/>
    <property type="molecule type" value="Genomic_DNA"/>
</dbReference>
<name>A0AAJ4UYP8_9BACT</name>
<dbReference type="GO" id="GO:0003824">
    <property type="term" value="F:catalytic activity"/>
    <property type="evidence" value="ECO:0007669"/>
    <property type="project" value="InterPro"/>
</dbReference>
<dbReference type="Proteomes" id="UP000298805">
    <property type="component" value="Chromosome"/>
</dbReference>
<keyword evidence="9" id="KW-0411">Iron-sulfur</keyword>
<evidence type="ECO:0000256" key="1">
    <source>
        <dbReference type="ARBA" id="ARBA00001933"/>
    </source>
</evidence>
<evidence type="ECO:0000313" key="13">
    <source>
        <dbReference type="Proteomes" id="UP000298805"/>
    </source>
</evidence>
<dbReference type="PANTHER" id="PTHR30538">
    <property type="entry name" value="LYSINE 2,3-AMINOMUTASE-RELATED"/>
    <property type="match status" value="1"/>
</dbReference>
<evidence type="ECO:0000256" key="9">
    <source>
        <dbReference type="ARBA" id="ARBA00023014"/>
    </source>
</evidence>
<evidence type="ECO:0000256" key="6">
    <source>
        <dbReference type="ARBA" id="ARBA00022723"/>
    </source>
</evidence>
<evidence type="ECO:0000256" key="7">
    <source>
        <dbReference type="ARBA" id="ARBA00022898"/>
    </source>
</evidence>
<dbReference type="PANTHER" id="PTHR30538:SF0">
    <property type="entry name" value="L-LYSINE 2,3-AMINOMUTASE AQ_1632-RELATED"/>
    <property type="match status" value="1"/>
</dbReference>
<comment type="cofactor">
    <cofactor evidence="1">
        <name>pyridoxal 5'-phosphate</name>
        <dbReference type="ChEBI" id="CHEBI:597326"/>
    </cofactor>
</comment>
<evidence type="ECO:0000313" key="11">
    <source>
        <dbReference type="EMBL" id="ROR41181.1"/>
    </source>
</evidence>
<evidence type="ECO:0000256" key="3">
    <source>
        <dbReference type="ARBA" id="ARBA00008703"/>
    </source>
</evidence>
<reference evidence="11 12" key="2">
    <citation type="submission" date="2018-11" db="EMBL/GenBank/DDBJ databases">
        <title>Genomic Encyclopedia of Type Strains, Phase IV (KMG-IV): sequencing the most valuable type-strain genomes for metagenomic binning, comparative biology and taxonomic classification.</title>
        <authorList>
            <person name="Goeker M."/>
        </authorList>
    </citation>
    <scope>NUCLEOTIDE SEQUENCE [LARGE SCALE GENOMIC DNA]</scope>
    <source>
        <strain evidence="11 12">DSM 27783</strain>
    </source>
</reference>
<keyword evidence="4" id="KW-0004">4Fe-4S</keyword>
<dbReference type="RefSeq" id="WP_123352077.1">
    <property type="nucleotide sequence ID" value="NZ_CP027432.2"/>
</dbReference>
<reference evidence="10" key="3">
    <citation type="submission" date="2019-06" db="EMBL/GenBank/DDBJ databases">
        <title>A comparative analysis of the Nautiliaceae.</title>
        <authorList>
            <person name="Grosche A."/>
            <person name="Smedile F."/>
            <person name="Vetriani C."/>
        </authorList>
    </citation>
    <scope>NUCLEOTIDE SEQUENCE</scope>
    <source>
        <strain evidence="10">TB6</strain>
    </source>
</reference>
<reference evidence="13" key="1">
    <citation type="submission" date="2018-03" db="EMBL/GenBank/DDBJ databases">
        <title>A comparative analysis of the Nautiliaceae.</title>
        <authorList>
            <person name="Grosche A."/>
            <person name="Smedile F."/>
            <person name="Vetriani C."/>
        </authorList>
    </citation>
    <scope>NUCLEOTIDE SEQUENCE [LARGE SCALE GENOMIC DNA]</scope>
    <source>
        <strain evidence="13">TB6</strain>
    </source>
</reference>
<organism evidence="11 12">
    <name type="scientific">Caminibacter pacificus</name>
    <dbReference type="NCBI Taxonomy" id="1424653"/>
    <lineage>
        <taxon>Bacteria</taxon>
        <taxon>Pseudomonadati</taxon>
        <taxon>Campylobacterota</taxon>
        <taxon>Epsilonproteobacteria</taxon>
        <taxon>Nautiliales</taxon>
        <taxon>Nautiliaceae</taxon>
        <taxon>Caminibacter</taxon>
    </lineage>
</organism>
<evidence type="ECO:0000256" key="2">
    <source>
        <dbReference type="ARBA" id="ARBA00001966"/>
    </source>
</evidence>
<protein>
    <submittedName>
        <fullName evidence="11">KamA family protein</fullName>
    </submittedName>
    <submittedName>
        <fullName evidence="10">Lysine 2,3-aminomutase</fullName>
    </submittedName>
</protein>
<accession>A0AAJ4UYP8</accession>
<dbReference type="InterPro" id="IPR007197">
    <property type="entry name" value="rSAM"/>
</dbReference>
<keyword evidence="5" id="KW-0949">S-adenosyl-L-methionine</keyword>
<keyword evidence="7" id="KW-0663">Pyridoxal phosphate</keyword>
<dbReference type="SFLD" id="SFLDS00029">
    <property type="entry name" value="Radical_SAM"/>
    <property type="match status" value="1"/>
</dbReference>
<evidence type="ECO:0000256" key="4">
    <source>
        <dbReference type="ARBA" id="ARBA00022485"/>
    </source>
</evidence>
<dbReference type="SFLD" id="SFLDG01070">
    <property type="entry name" value="PLP-dependent"/>
    <property type="match status" value="1"/>
</dbReference>
<dbReference type="EMBL" id="RJVK01000001">
    <property type="protein sequence ID" value="ROR41181.1"/>
    <property type="molecule type" value="Genomic_DNA"/>
</dbReference>
<comment type="cofactor">
    <cofactor evidence="2">
        <name>[4Fe-4S] cluster</name>
        <dbReference type="ChEBI" id="CHEBI:49883"/>
    </cofactor>
</comment>
<keyword evidence="13" id="KW-1185">Reference proteome</keyword>
<gene>
    <name evidence="10" type="ORF">C6V80_03805</name>
    <name evidence="11" type="ORF">EDC58_0666</name>
</gene>
<dbReference type="GO" id="GO:0046872">
    <property type="term" value="F:metal ion binding"/>
    <property type="evidence" value="ECO:0007669"/>
    <property type="project" value="UniProtKB-KW"/>
</dbReference>
<proteinExistence type="inferred from homology"/>
<keyword evidence="8" id="KW-0408">Iron</keyword>
<dbReference type="SUPFAM" id="SSF102114">
    <property type="entry name" value="Radical SAM enzymes"/>
    <property type="match status" value="1"/>
</dbReference>
<evidence type="ECO:0000313" key="12">
    <source>
        <dbReference type="Proteomes" id="UP000272781"/>
    </source>
</evidence>
<dbReference type="Gene3D" id="3.20.20.70">
    <property type="entry name" value="Aldolase class I"/>
    <property type="match status" value="1"/>
</dbReference>
<evidence type="ECO:0000256" key="8">
    <source>
        <dbReference type="ARBA" id="ARBA00023004"/>
    </source>
</evidence>
<dbReference type="InterPro" id="IPR013785">
    <property type="entry name" value="Aldolase_TIM"/>
</dbReference>
<evidence type="ECO:0000256" key="5">
    <source>
        <dbReference type="ARBA" id="ARBA00022691"/>
    </source>
</evidence>
<evidence type="ECO:0000313" key="10">
    <source>
        <dbReference type="EMBL" id="QCI28108.1"/>
    </source>
</evidence>
<dbReference type="InterPro" id="IPR058240">
    <property type="entry name" value="rSAM_sf"/>
</dbReference>
<dbReference type="InterPro" id="IPR003739">
    <property type="entry name" value="Lys_aminomutase/Glu_NH3_mut"/>
</dbReference>
<dbReference type="GO" id="GO:0051539">
    <property type="term" value="F:4 iron, 4 sulfur cluster binding"/>
    <property type="evidence" value="ECO:0007669"/>
    <property type="project" value="UniProtKB-KW"/>
</dbReference>
<comment type="similarity">
    <text evidence="3">Belongs to the radical SAM superfamily. KamA family.</text>
</comment>
<dbReference type="Proteomes" id="UP000272781">
    <property type="component" value="Unassembled WGS sequence"/>
</dbReference>